<dbReference type="Proteomes" id="UP000027361">
    <property type="component" value="Unassembled WGS sequence"/>
</dbReference>
<dbReference type="HOGENOM" id="CLU_1338363_0_0_1"/>
<evidence type="ECO:0000256" key="1">
    <source>
        <dbReference type="SAM" id="MobiDB-lite"/>
    </source>
</evidence>
<protein>
    <submittedName>
        <fullName evidence="2">Uncharacterized protein</fullName>
    </submittedName>
</protein>
<reference evidence="2 3" key="1">
    <citation type="submission" date="2014-05" db="EMBL/GenBank/DDBJ databases">
        <title>Draft genome sequence of a rare smut relative, Tilletiaria anomala UBC 951.</title>
        <authorList>
            <consortium name="DOE Joint Genome Institute"/>
            <person name="Toome M."/>
            <person name="Kuo A."/>
            <person name="Henrissat B."/>
            <person name="Lipzen A."/>
            <person name="Tritt A."/>
            <person name="Yoshinaga Y."/>
            <person name="Zane M."/>
            <person name="Barry K."/>
            <person name="Grigoriev I.V."/>
            <person name="Spatafora J.W."/>
            <person name="Aimea M.C."/>
        </authorList>
    </citation>
    <scope>NUCLEOTIDE SEQUENCE [LARGE SCALE GENOMIC DNA]</scope>
    <source>
        <strain evidence="2 3">UBC 951</strain>
    </source>
</reference>
<feature type="region of interest" description="Disordered" evidence="1">
    <location>
        <begin position="1"/>
        <end position="101"/>
    </location>
</feature>
<evidence type="ECO:0000313" key="3">
    <source>
        <dbReference type="Proteomes" id="UP000027361"/>
    </source>
</evidence>
<dbReference type="AlphaFoldDB" id="A0A066VMC2"/>
<comment type="caution">
    <text evidence="2">The sequence shown here is derived from an EMBL/GenBank/DDBJ whole genome shotgun (WGS) entry which is preliminary data.</text>
</comment>
<dbReference type="EMBL" id="JMSN01000066">
    <property type="protein sequence ID" value="KDN42867.1"/>
    <property type="molecule type" value="Genomic_DNA"/>
</dbReference>
<name>A0A066VMC2_TILAU</name>
<accession>A0A066VMC2</accession>
<dbReference type="GeneID" id="25261699"/>
<gene>
    <name evidence="2" type="ORF">K437DRAFT_156807</name>
</gene>
<keyword evidence="3" id="KW-1185">Reference proteome</keyword>
<organism evidence="2 3">
    <name type="scientific">Tilletiaria anomala (strain ATCC 24038 / CBS 436.72 / UBC 951)</name>
    <dbReference type="NCBI Taxonomy" id="1037660"/>
    <lineage>
        <taxon>Eukaryota</taxon>
        <taxon>Fungi</taxon>
        <taxon>Dikarya</taxon>
        <taxon>Basidiomycota</taxon>
        <taxon>Ustilaginomycotina</taxon>
        <taxon>Exobasidiomycetes</taxon>
        <taxon>Georgefischeriales</taxon>
        <taxon>Tilletiariaceae</taxon>
        <taxon>Tilletiaria</taxon>
    </lineage>
</organism>
<dbReference type="InParanoid" id="A0A066VMC2"/>
<proteinExistence type="predicted"/>
<sequence length="205" mass="22674">MQHYGRWRNKKGESGAHAPHPCHSPRLIRHLPLGAKRSAHQQPETHAGRAARSRGSFMAARATKPSEQRPKGKTGWPITPTRRAPPTHPSPRQCASAEWNPPSRAQSKVGFFLLLAWLSLFLCSSGRPVSRTALHCSAHVQPLDPPLHVLFLSWAPQRCPTLRGNTPALDPATRSPATRTFFSFIHSSFAKYYVIGDSAESAAWL</sequence>
<dbReference type="RefSeq" id="XP_013242201.1">
    <property type="nucleotide sequence ID" value="XM_013386747.1"/>
</dbReference>
<evidence type="ECO:0000313" key="2">
    <source>
        <dbReference type="EMBL" id="KDN42867.1"/>
    </source>
</evidence>